<proteinExistence type="predicted"/>
<protein>
    <recommendedName>
        <fullName evidence="5">Major facilitator superfamily (MFS) profile domain-containing protein</fullName>
    </recommendedName>
</protein>
<evidence type="ECO:0000256" key="2">
    <source>
        <dbReference type="SAM" id="Phobius"/>
    </source>
</evidence>
<dbReference type="EMBL" id="BQXS01000057">
    <property type="protein sequence ID" value="GKT27797.1"/>
    <property type="molecule type" value="Genomic_DNA"/>
</dbReference>
<feature type="compositionally biased region" description="Low complexity" evidence="1">
    <location>
        <begin position="109"/>
        <end position="118"/>
    </location>
</feature>
<feature type="compositionally biased region" description="Low complexity" evidence="1">
    <location>
        <begin position="158"/>
        <end position="179"/>
    </location>
</feature>
<name>A0ABQ5K5D4_9EUKA</name>
<sequence>MTKLIFVGDKLKTDRAAEQRKKFLKRKKEIEKVQTELTKHVQAVKKDEEKDASDASGKEYEYMYEYDDEEEEEEVIPGGPRGVADVPKDNTDGVGGRFEKKDGDRSGDVVGLGLGPVPRDSEQPLLAKTLSTKATFHDADTSHQIEKTLSVPDINHAPSLPSLRPSSPGHYSSSSVVYPPSHPSTDATHTPQQSQSRKYKWGFSVSMDNSMNQMDYIEIGEGNVFGVARGNILSFMFKEYPFRKIIFLLVFLLIQFPVVTYMSRSFNDTVEAWFPLFSETLIGQYPMGPFLLMFSSIVGLIWGVVATFIGQRVTFMFIILGCNLLIFCTRPFYSIGMLSVIAAFSQGILQVSQTSIVPLIFSKSHGCQSCGILFSVRRVSYILGAYFNAYFIPNQLSEKSNDLVMIIVLSVGIILLSFLIIEDLFLHSGYLNAPARKLKDRRKEEDV</sequence>
<feature type="compositionally biased region" description="Basic and acidic residues" evidence="1">
    <location>
        <begin position="86"/>
        <end position="107"/>
    </location>
</feature>
<evidence type="ECO:0008006" key="5">
    <source>
        <dbReference type="Google" id="ProtNLM"/>
    </source>
</evidence>
<feature type="transmembrane region" description="Helical" evidence="2">
    <location>
        <begin position="313"/>
        <end position="333"/>
    </location>
</feature>
<feature type="transmembrane region" description="Helical" evidence="2">
    <location>
        <begin position="245"/>
        <end position="263"/>
    </location>
</feature>
<dbReference type="InterPro" id="IPR036259">
    <property type="entry name" value="MFS_trans_sf"/>
</dbReference>
<gene>
    <name evidence="3" type="ORF">ADUPG1_000188</name>
</gene>
<feature type="region of interest" description="Disordered" evidence="1">
    <location>
        <begin position="147"/>
        <end position="196"/>
    </location>
</feature>
<evidence type="ECO:0000313" key="3">
    <source>
        <dbReference type="EMBL" id="GKT27797.1"/>
    </source>
</evidence>
<evidence type="ECO:0000256" key="1">
    <source>
        <dbReference type="SAM" id="MobiDB-lite"/>
    </source>
</evidence>
<feature type="compositionally biased region" description="Polar residues" evidence="1">
    <location>
        <begin position="185"/>
        <end position="196"/>
    </location>
</feature>
<accession>A0ABQ5K5D4</accession>
<feature type="transmembrane region" description="Helical" evidence="2">
    <location>
        <begin position="403"/>
        <end position="421"/>
    </location>
</feature>
<feature type="transmembrane region" description="Helical" evidence="2">
    <location>
        <begin position="283"/>
        <end position="306"/>
    </location>
</feature>
<keyword evidence="4" id="KW-1185">Reference proteome</keyword>
<reference evidence="3" key="1">
    <citation type="submission" date="2022-03" db="EMBL/GenBank/DDBJ databases">
        <title>Draft genome sequence of Aduncisulcus paluster, a free-living microaerophilic Fornicata.</title>
        <authorList>
            <person name="Yuyama I."/>
            <person name="Kume K."/>
            <person name="Tamura T."/>
            <person name="Inagaki Y."/>
            <person name="Hashimoto T."/>
        </authorList>
    </citation>
    <scope>NUCLEOTIDE SEQUENCE</scope>
    <source>
        <strain evidence="3">NY0171</strain>
    </source>
</reference>
<keyword evidence="2" id="KW-0472">Membrane</keyword>
<dbReference type="SUPFAM" id="SSF103473">
    <property type="entry name" value="MFS general substrate transporter"/>
    <property type="match status" value="1"/>
</dbReference>
<dbReference type="Proteomes" id="UP001057375">
    <property type="component" value="Unassembled WGS sequence"/>
</dbReference>
<organism evidence="3 4">
    <name type="scientific">Aduncisulcus paluster</name>
    <dbReference type="NCBI Taxonomy" id="2918883"/>
    <lineage>
        <taxon>Eukaryota</taxon>
        <taxon>Metamonada</taxon>
        <taxon>Carpediemonas-like organisms</taxon>
        <taxon>Aduncisulcus</taxon>
    </lineage>
</organism>
<keyword evidence="2" id="KW-1133">Transmembrane helix</keyword>
<comment type="caution">
    <text evidence="3">The sequence shown here is derived from an EMBL/GenBank/DDBJ whole genome shotgun (WGS) entry which is preliminary data.</text>
</comment>
<keyword evidence="2" id="KW-0812">Transmembrane</keyword>
<feature type="region of interest" description="Disordered" evidence="1">
    <location>
        <begin position="74"/>
        <end position="122"/>
    </location>
</feature>
<evidence type="ECO:0000313" key="4">
    <source>
        <dbReference type="Proteomes" id="UP001057375"/>
    </source>
</evidence>